<dbReference type="Proteomes" id="UP000613740">
    <property type="component" value="Unassembled WGS sequence"/>
</dbReference>
<keyword evidence="3" id="KW-1185">Reference proteome</keyword>
<sequence>MANAAPPAGALPHMQFNPELNQQLTQNTFQLMAALNILPLNVGVLGVGQQLAASQPQEELKPQATPRRRAPAKGGRDKKAAADEEAEEAEGLPAIKTPKQRLQEGAAGGGGGEGEARHPVKALRGVQVAGLEAFDDVKATFTAIGSTGSNYTVTISDGAPRCSCPDVAVLPAVQQRGACVAGKLDAEEADYLAQWLGEDEE</sequence>
<protein>
    <submittedName>
        <fullName evidence="2">Uncharacterized protein</fullName>
    </submittedName>
</protein>
<accession>A0A836B3X1</accession>
<reference evidence="2" key="1">
    <citation type="journal article" date="2020" name="bioRxiv">
        <title>Comparative genomics of Chlamydomonas.</title>
        <authorList>
            <person name="Craig R.J."/>
            <person name="Hasan A.R."/>
            <person name="Ness R.W."/>
            <person name="Keightley P.D."/>
        </authorList>
    </citation>
    <scope>NUCLEOTIDE SEQUENCE</scope>
    <source>
        <strain evidence="2">CCAP 11/173</strain>
    </source>
</reference>
<dbReference type="AlphaFoldDB" id="A0A836B3X1"/>
<name>A0A836B3X1_9CHLO</name>
<evidence type="ECO:0000313" key="3">
    <source>
        <dbReference type="Proteomes" id="UP000613740"/>
    </source>
</evidence>
<dbReference type="EMBL" id="JAEHOD010000024">
    <property type="protein sequence ID" value="KAG2446872.1"/>
    <property type="molecule type" value="Genomic_DNA"/>
</dbReference>
<evidence type="ECO:0000256" key="1">
    <source>
        <dbReference type="SAM" id="MobiDB-lite"/>
    </source>
</evidence>
<organism evidence="2 3">
    <name type="scientific">Chlamydomonas schloesseri</name>
    <dbReference type="NCBI Taxonomy" id="2026947"/>
    <lineage>
        <taxon>Eukaryota</taxon>
        <taxon>Viridiplantae</taxon>
        <taxon>Chlorophyta</taxon>
        <taxon>core chlorophytes</taxon>
        <taxon>Chlorophyceae</taxon>
        <taxon>CS clade</taxon>
        <taxon>Chlamydomonadales</taxon>
        <taxon>Chlamydomonadaceae</taxon>
        <taxon>Chlamydomonas</taxon>
    </lineage>
</organism>
<gene>
    <name evidence="2" type="ORF">HYH02_008028</name>
</gene>
<proteinExistence type="predicted"/>
<evidence type="ECO:0000313" key="2">
    <source>
        <dbReference type="EMBL" id="KAG2446872.1"/>
    </source>
</evidence>
<comment type="caution">
    <text evidence="2">The sequence shown here is derived from an EMBL/GenBank/DDBJ whole genome shotgun (WGS) entry which is preliminary data.</text>
</comment>
<feature type="region of interest" description="Disordered" evidence="1">
    <location>
        <begin position="54"/>
        <end position="117"/>
    </location>
</feature>